<sequence length="185" mass="20968">MCSNGCLLNLIAAASENMGIGINGRLPWTLKNEMAFFSKITTNTKNNSKKNVVIMGRRTWECIPKKYRPLAGRINIVLTRGLLDLKEEAIVCESIPAALEIISKPPLSEKVETIWVIGGNSVYKAAMETPNFHRLYLTHVKKYIECDTFFPDIPKNFIQIDTTDVPKGIHEENGIQYEYKVYEKS</sequence>
<dbReference type="GO" id="GO:0046452">
    <property type="term" value="P:dihydrofolate metabolic process"/>
    <property type="evidence" value="ECO:0007669"/>
    <property type="project" value="TreeGrafter"/>
</dbReference>
<dbReference type="PROSITE" id="PS51330">
    <property type="entry name" value="DHFR_2"/>
    <property type="match status" value="1"/>
</dbReference>
<keyword evidence="12" id="KW-1185">Reference proteome</keyword>
<dbReference type="PROSITE" id="PS00075">
    <property type="entry name" value="DHFR_1"/>
    <property type="match status" value="1"/>
</dbReference>
<evidence type="ECO:0000256" key="5">
    <source>
        <dbReference type="ARBA" id="ARBA00022857"/>
    </source>
</evidence>
<evidence type="ECO:0000313" key="12">
    <source>
        <dbReference type="Proteomes" id="UP001168990"/>
    </source>
</evidence>
<evidence type="ECO:0000256" key="1">
    <source>
        <dbReference type="ARBA" id="ARBA00004903"/>
    </source>
</evidence>
<name>A0AA39C5F0_9HYME</name>
<dbReference type="FunFam" id="3.40.430.10:FF:000002">
    <property type="entry name" value="Dihydrofolate reductase"/>
    <property type="match status" value="1"/>
</dbReference>
<gene>
    <name evidence="11" type="ORF">PV328_009187</name>
</gene>
<dbReference type="PRINTS" id="PR00070">
    <property type="entry name" value="DHFR"/>
</dbReference>
<organism evidence="11 12">
    <name type="scientific">Microctonus aethiopoides</name>
    <dbReference type="NCBI Taxonomy" id="144406"/>
    <lineage>
        <taxon>Eukaryota</taxon>
        <taxon>Metazoa</taxon>
        <taxon>Ecdysozoa</taxon>
        <taxon>Arthropoda</taxon>
        <taxon>Hexapoda</taxon>
        <taxon>Insecta</taxon>
        <taxon>Pterygota</taxon>
        <taxon>Neoptera</taxon>
        <taxon>Endopterygota</taxon>
        <taxon>Hymenoptera</taxon>
        <taxon>Apocrita</taxon>
        <taxon>Ichneumonoidea</taxon>
        <taxon>Braconidae</taxon>
        <taxon>Euphorinae</taxon>
        <taxon>Microctonus</taxon>
    </lineage>
</organism>
<dbReference type="Pfam" id="PF00186">
    <property type="entry name" value="DHFR_1"/>
    <property type="match status" value="1"/>
</dbReference>
<protein>
    <recommendedName>
        <fullName evidence="3">dihydrofolate reductase</fullName>
        <ecNumber evidence="3">1.5.1.3</ecNumber>
    </recommendedName>
</protein>
<dbReference type="GO" id="GO:0006730">
    <property type="term" value="P:one-carbon metabolic process"/>
    <property type="evidence" value="ECO:0007669"/>
    <property type="project" value="UniProtKB-KW"/>
</dbReference>
<reference evidence="11" key="1">
    <citation type="journal article" date="2023" name="bioRxiv">
        <title>Scaffold-level genome assemblies of two parasitoid biocontrol wasps reveal the parthenogenesis mechanism and an associated novel virus.</title>
        <authorList>
            <person name="Inwood S."/>
            <person name="Skelly J."/>
            <person name="Guhlin J."/>
            <person name="Harrop T."/>
            <person name="Goldson S."/>
            <person name="Dearden P."/>
        </authorList>
    </citation>
    <scope>NUCLEOTIDE SEQUENCE</scope>
    <source>
        <strain evidence="11">Irish</strain>
        <tissue evidence="11">Whole body</tissue>
    </source>
</reference>
<evidence type="ECO:0000256" key="3">
    <source>
        <dbReference type="ARBA" id="ARBA00012856"/>
    </source>
</evidence>
<dbReference type="InterPro" id="IPR024072">
    <property type="entry name" value="DHFR-like_dom_sf"/>
</dbReference>
<dbReference type="Gene3D" id="3.40.430.10">
    <property type="entry name" value="Dihydrofolate Reductase, subunit A"/>
    <property type="match status" value="1"/>
</dbReference>
<comment type="function">
    <text evidence="7">Key enzyme in folate metabolism. Catalyzes an essential reaction for de novo glycine and purine synthesis, and for DNA precursor synthesis.</text>
</comment>
<dbReference type="GO" id="GO:0046655">
    <property type="term" value="P:folic acid metabolic process"/>
    <property type="evidence" value="ECO:0007669"/>
    <property type="project" value="TreeGrafter"/>
</dbReference>
<dbReference type="CDD" id="cd00209">
    <property type="entry name" value="DHFR"/>
    <property type="match status" value="1"/>
</dbReference>
<dbReference type="PANTHER" id="PTHR48069:SF3">
    <property type="entry name" value="DIHYDROFOLATE REDUCTASE"/>
    <property type="match status" value="1"/>
</dbReference>
<evidence type="ECO:0000256" key="2">
    <source>
        <dbReference type="ARBA" id="ARBA00009539"/>
    </source>
</evidence>
<evidence type="ECO:0000256" key="9">
    <source>
        <dbReference type="RuleBase" id="RU004474"/>
    </source>
</evidence>
<evidence type="ECO:0000256" key="4">
    <source>
        <dbReference type="ARBA" id="ARBA00022563"/>
    </source>
</evidence>
<dbReference type="GO" id="GO:0005739">
    <property type="term" value="C:mitochondrion"/>
    <property type="evidence" value="ECO:0007669"/>
    <property type="project" value="TreeGrafter"/>
</dbReference>
<dbReference type="GO" id="GO:0050661">
    <property type="term" value="F:NADP binding"/>
    <property type="evidence" value="ECO:0007669"/>
    <property type="project" value="InterPro"/>
</dbReference>
<reference evidence="11" key="2">
    <citation type="submission" date="2023-03" db="EMBL/GenBank/DDBJ databases">
        <authorList>
            <person name="Inwood S.N."/>
            <person name="Skelly J.G."/>
            <person name="Guhlin J."/>
            <person name="Harrop T.W.R."/>
            <person name="Goldson S.G."/>
            <person name="Dearden P.K."/>
        </authorList>
    </citation>
    <scope>NUCLEOTIDE SEQUENCE</scope>
    <source>
        <strain evidence="11">Irish</strain>
        <tissue evidence="11">Whole body</tissue>
    </source>
</reference>
<dbReference type="InterPro" id="IPR017925">
    <property type="entry name" value="DHFR_CS"/>
</dbReference>
<dbReference type="PANTHER" id="PTHR48069">
    <property type="entry name" value="DIHYDROFOLATE REDUCTASE"/>
    <property type="match status" value="1"/>
</dbReference>
<evidence type="ECO:0000259" key="10">
    <source>
        <dbReference type="PROSITE" id="PS51330"/>
    </source>
</evidence>
<dbReference type="EC" id="1.5.1.3" evidence="3"/>
<dbReference type="GO" id="GO:0046654">
    <property type="term" value="P:tetrahydrofolate biosynthetic process"/>
    <property type="evidence" value="ECO:0007669"/>
    <property type="project" value="InterPro"/>
</dbReference>
<keyword evidence="4" id="KW-0554">One-carbon metabolism</keyword>
<dbReference type="SUPFAM" id="SSF53597">
    <property type="entry name" value="Dihydrofolate reductase-like"/>
    <property type="match status" value="1"/>
</dbReference>
<dbReference type="Proteomes" id="UP001168990">
    <property type="component" value="Unassembled WGS sequence"/>
</dbReference>
<comment type="catalytic activity">
    <reaction evidence="8">
        <text>(6S)-5,6,7,8-tetrahydrofolate + NADP(+) = 7,8-dihydrofolate + NADPH + H(+)</text>
        <dbReference type="Rhea" id="RHEA:15009"/>
        <dbReference type="ChEBI" id="CHEBI:15378"/>
        <dbReference type="ChEBI" id="CHEBI:57451"/>
        <dbReference type="ChEBI" id="CHEBI:57453"/>
        <dbReference type="ChEBI" id="CHEBI:57783"/>
        <dbReference type="ChEBI" id="CHEBI:58349"/>
        <dbReference type="EC" id="1.5.1.3"/>
    </reaction>
</comment>
<comment type="similarity">
    <text evidence="2 9">Belongs to the dihydrofolate reductase family.</text>
</comment>
<proteinExistence type="inferred from homology"/>
<evidence type="ECO:0000256" key="8">
    <source>
        <dbReference type="ARBA" id="ARBA00048873"/>
    </source>
</evidence>
<dbReference type="GO" id="GO:0004146">
    <property type="term" value="F:dihydrofolate reductase activity"/>
    <property type="evidence" value="ECO:0007669"/>
    <property type="project" value="UniProtKB-EC"/>
</dbReference>
<dbReference type="EMBL" id="JAQQBS010001424">
    <property type="protein sequence ID" value="KAK0158148.1"/>
    <property type="molecule type" value="Genomic_DNA"/>
</dbReference>
<keyword evidence="5" id="KW-0521">NADP</keyword>
<comment type="pathway">
    <text evidence="1">Cofactor biosynthesis; tetrahydrofolate biosynthesis; 5,6,7,8-tetrahydrofolate from 7,8-dihydrofolate: step 1/1.</text>
</comment>
<accession>A0AA39C5F0</accession>
<dbReference type="AlphaFoldDB" id="A0AA39C5F0"/>
<evidence type="ECO:0000313" key="11">
    <source>
        <dbReference type="EMBL" id="KAK0158148.1"/>
    </source>
</evidence>
<dbReference type="InterPro" id="IPR012259">
    <property type="entry name" value="DHFR"/>
</dbReference>
<evidence type="ECO:0000256" key="7">
    <source>
        <dbReference type="ARBA" id="ARBA00025067"/>
    </source>
</evidence>
<dbReference type="InterPro" id="IPR001796">
    <property type="entry name" value="DHFR_dom"/>
</dbReference>
<evidence type="ECO:0000256" key="6">
    <source>
        <dbReference type="ARBA" id="ARBA00023002"/>
    </source>
</evidence>
<feature type="domain" description="DHFR" evidence="10">
    <location>
        <begin position="7"/>
        <end position="184"/>
    </location>
</feature>
<keyword evidence="6" id="KW-0560">Oxidoreductase</keyword>
<comment type="caution">
    <text evidence="11">The sequence shown here is derived from an EMBL/GenBank/DDBJ whole genome shotgun (WGS) entry which is preliminary data.</text>
</comment>